<evidence type="ECO:0000256" key="1">
    <source>
        <dbReference type="ARBA" id="ARBA00004417"/>
    </source>
</evidence>
<dbReference type="InterPro" id="IPR017871">
    <property type="entry name" value="ABC_transporter-like_CS"/>
</dbReference>
<dbReference type="Proteomes" id="UP000197153">
    <property type="component" value="Chromosome 1"/>
</dbReference>
<keyword evidence="6" id="KW-0547">Nucleotide-binding</keyword>
<comment type="similarity">
    <text evidence="2">Belongs to the ABC transporter superfamily.</text>
</comment>
<keyword evidence="9" id="KW-0472">Membrane</keyword>
<protein>
    <submittedName>
        <fullName evidence="11">Sugar ABC transporter ATP-binding protein</fullName>
    </submittedName>
</protein>
<organism evidence="11 12">
    <name type="scientific">Nitrospirillum viridazoti CBAmc</name>
    <dbReference type="NCBI Taxonomy" id="1441467"/>
    <lineage>
        <taxon>Bacteria</taxon>
        <taxon>Pseudomonadati</taxon>
        <taxon>Pseudomonadota</taxon>
        <taxon>Alphaproteobacteria</taxon>
        <taxon>Rhodospirillales</taxon>
        <taxon>Azospirillaceae</taxon>
        <taxon>Nitrospirillum</taxon>
        <taxon>Nitrospirillum viridazoti</taxon>
    </lineage>
</organism>
<dbReference type="EMBL" id="CP022110">
    <property type="protein sequence ID" value="ASG19831.1"/>
    <property type="molecule type" value="Genomic_DNA"/>
</dbReference>
<evidence type="ECO:0000256" key="2">
    <source>
        <dbReference type="ARBA" id="ARBA00005417"/>
    </source>
</evidence>
<dbReference type="SUPFAM" id="SSF52540">
    <property type="entry name" value="P-loop containing nucleoside triphosphate hydrolases"/>
    <property type="match status" value="1"/>
</dbReference>
<evidence type="ECO:0000259" key="10">
    <source>
        <dbReference type="PROSITE" id="PS50893"/>
    </source>
</evidence>
<evidence type="ECO:0000256" key="4">
    <source>
        <dbReference type="ARBA" id="ARBA00022475"/>
    </source>
</evidence>
<dbReference type="CDD" id="cd03257">
    <property type="entry name" value="ABC_NikE_OppD_transporters"/>
    <property type="match status" value="1"/>
</dbReference>
<dbReference type="InterPro" id="IPR050388">
    <property type="entry name" value="ABC_Ni/Peptide_Import"/>
</dbReference>
<dbReference type="GO" id="GO:0005886">
    <property type="term" value="C:plasma membrane"/>
    <property type="evidence" value="ECO:0007669"/>
    <property type="project" value="UniProtKB-SubCell"/>
</dbReference>
<sequence>MTAPLLQVRGLTVDYATPQGATRAVDGVSFDLGAGEVMGLAGESGSGKSTLAFAIARLHRPPAHVTGGQVTLAGTNVLALGPKDLRQWRWREVSVVLQSAMNALNPVLRVSDQFRDMFRTHGITNRAEVAERSAGLLRLVGISPDRLCDHPHQFSGGMRQRLVIALALALKPKLVIMDEPTTALDVVVQREILEQVADLRRRLGFSVLFITHDLALISQFCDRVGVMLQGRLVELTTPAAIAAGEGKGGANHPYTRSLWNSIPPLHPAEPVRAQPDLVMP</sequence>
<evidence type="ECO:0000256" key="3">
    <source>
        <dbReference type="ARBA" id="ARBA00022448"/>
    </source>
</evidence>
<dbReference type="GO" id="GO:0016887">
    <property type="term" value="F:ATP hydrolysis activity"/>
    <property type="evidence" value="ECO:0007669"/>
    <property type="project" value="InterPro"/>
</dbReference>
<keyword evidence="8" id="KW-1278">Translocase</keyword>
<name>A0A248JMU9_9PROT</name>
<evidence type="ECO:0000256" key="5">
    <source>
        <dbReference type="ARBA" id="ARBA00022519"/>
    </source>
</evidence>
<evidence type="ECO:0000256" key="9">
    <source>
        <dbReference type="ARBA" id="ARBA00023136"/>
    </source>
</evidence>
<evidence type="ECO:0000313" key="11">
    <source>
        <dbReference type="EMBL" id="ASG19831.1"/>
    </source>
</evidence>
<dbReference type="AlphaFoldDB" id="A0A248JMU9"/>
<gene>
    <name evidence="11" type="ORF">Y958_02530</name>
</gene>
<dbReference type="Gene3D" id="3.40.50.300">
    <property type="entry name" value="P-loop containing nucleotide triphosphate hydrolases"/>
    <property type="match status" value="1"/>
</dbReference>
<dbReference type="InterPro" id="IPR003593">
    <property type="entry name" value="AAA+_ATPase"/>
</dbReference>
<reference evidence="11 12" key="1">
    <citation type="submission" date="2017-06" db="EMBL/GenBank/DDBJ databases">
        <title>Complete genome sequence of Nitrospirillum amazonense strain CBAmC, an endophytic nitrogen-fixing and plant growth-promoting bacterium, isolated from sugarcane.</title>
        <authorList>
            <person name="Schwab S."/>
            <person name="dos Santos Teixeira K.R."/>
            <person name="Simoes Araujo J.L."/>
            <person name="Soares Vidal M."/>
            <person name="Borges de Freitas H.R."/>
            <person name="Rivello Crivelaro A.L."/>
            <person name="Bueno de Camargo Nunes A."/>
            <person name="dos Santos C.M."/>
            <person name="Palmeira da Silva Rosa D."/>
            <person name="da Silva Padilha D."/>
            <person name="da Silva E."/>
            <person name="Araujo Terra L."/>
            <person name="Soares Mendes V."/>
            <person name="Farinelli L."/>
            <person name="Magalhaes Cruz L."/>
            <person name="Baldani J.I."/>
        </authorList>
    </citation>
    <scope>NUCLEOTIDE SEQUENCE [LARGE SCALE GENOMIC DNA]</scope>
    <source>
        <strain evidence="11 12">CBAmC</strain>
    </source>
</reference>
<dbReference type="KEGG" id="nao:Y958_02530"/>
<feature type="domain" description="ABC transporter" evidence="10">
    <location>
        <begin position="8"/>
        <end position="254"/>
    </location>
</feature>
<dbReference type="PROSITE" id="PS00211">
    <property type="entry name" value="ABC_TRANSPORTER_1"/>
    <property type="match status" value="1"/>
</dbReference>
<keyword evidence="3" id="KW-0813">Transport</keyword>
<dbReference type="InterPro" id="IPR027417">
    <property type="entry name" value="P-loop_NTPase"/>
</dbReference>
<dbReference type="PANTHER" id="PTHR43297:SF14">
    <property type="entry name" value="ATPASE AAA-TYPE CORE DOMAIN-CONTAINING PROTEIN"/>
    <property type="match status" value="1"/>
</dbReference>
<evidence type="ECO:0000256" key="6">
    <source>
        <dbReference type="ARBA" id="ARBA00022741"/>
    </source>
</evidence>
<accession>A0A248JMU9</accession>
<keyword evidence="7 11" id="KW-0067">ATP-binding</keyword>
<comment type="subcellular location">
    <subcellularLocation>
        <location evidence="1">Cell inner membrane</location>
        <topology evidence="1">Peripheral membrane protein</topology>
    </subcellularLocation>
</comment>
<dbReference type="SMART" id="SM00382">
    <property type="entry name" value="AAA"/>
    <property type="match status" value="1"/>
</dbReference>
<evidence type="ECO:0000313" key="12">
    <source>
        <dbReference type="Proteomes" id="UP000197153"/>
    </source>
</evidence>
<dbReference type="RefSeq" id="WP_088870781.1">
    <property type="nucleotide sequence ID" value="NZ_CP022110.1"/>
</dbReference>
<keyword evidence="12" id="KW-1185">Reference proteome</keyword>
<dbReference type="PROSITE" id="PS50893">
    <property type="entry name" value="ABC_TRANSPORTER_2"/>
    <property type="match status" value="1"/>
</dbReference>
<dbReference type="GO" id="GO:0005524">
    <property type="term" value="F:ATP binding"/>
    <property type="evidence" value="ECO:0007669"/>
    <property type="project" value="UniProtKB-KW"/>
</dbReference>
<dbReference type="PANTHER" id="PTHR43297">
    <property type="entry name" value="OLIGOPEPTIDE TRANSPORT ATP-BINDING PROTEIN APPD"/>
    <property type="match status" value="1"/>
</dbReference>
<proteinExistence type="inferred from homology"/>
<keyword evidence="4" id="KW-1003">Cell membrane</keyword>
<evidence type="ECO:0000256" key="8">
    <source>
        <dbReference type="ARBA" id="ARBA00022967"/>
    </source>
</evidence>
<evidence type="ECO:0000256" key="7">
    <source>
        <dbReference type="ARBA" id="ARBA00022840"/>
    </source>
</evidence>
<dbReference type="InterPro" id="IPR003439">
    <property type="entry name" value="ABC_transporter-like_ATP-bd"/>
</dbReference>
<keyword evidence="5" id="KW-0997">Cell inner membrane</keyword>
<dbReference type="Pfam" id="PF00005">
    <property type="entry name" value="ABC_tran"/>
    <property type="match status" value="1"/>
</dbReference>